<evidence type="ECO:0000313" key="5">
    <source>
        <dbReference type="Proteomes" id="UP000193564"/>
    </source>
</evidence>
<evidence type="ECO:0000256" key="1">
    <source>
        <dbReference type="SAM" id="MobiDB-lite"/>
    </source>
</evidence>
<gene>
    <name evidence="4" type="ORF">AWC01_07075</name>
    <name evidence="3" type="ORF">MDOR_01630</name>
</gene>
<name>A0A1X1TEE3_9MYCO</name>
<dbReference type="EMBL" id="AP022605">
    <property type="protein sequence ID" value="BBZ05994.1"/>
    <property type="molecule type" value="Genomic_DNA"/>
</dbReference>
<evidence type="ECO:0000259" key="2">
    <source>
        <dbReference type="Pfam" id="PF12728"/>
    </source>
</evidence>
<feature type="compositionally biased region" description="Basic and acidic residues" evidence="1">
    <location>
        <begin position="64"/>
        <end position="76"/>
    </location>
</feature>
<organism evidence="4 5">
    <name type="scientific">Mycolicibacterium doricum</name>
    <dbReference type="NCBI Taxonomy" id="126673"/>
    <lineage>
        <taxon>Bacteria</taxon>
        <taxon>Bacillati</taxon>
        <taxon>Actinomycetota</taxon>
        <taxon>Actinomycetes</taxon>
        <taxon>Mycobacteriales</taxon>
        <taxon>Mycobacteriaceae</taxon>
        <taxon>Mycolicibacterium</taxon>
    </lineage>
</organism>
<protein>
    <recommendedName>
        <fullName evidence="2">Helix-turn-helix domain-containing protein</fullName>
    </recommendedName>
</protein>
<evidence type="ECO:0000313" key="6">
    <source>
        <dbReference type="Proteomes" id="UP000467201"/>
    </source>
</evidence>
<feature type="domain" description="Helix-turn-helix" evidence="2">
    <location>
        <begin position="83"/>
        <end position="124"/>
    </location>
</feature>
<reference evidence="3" key="3">
    <citation type="submission" date="2020-02" db="EMBL/GenBank/DDBJ databases">
        <authorList>
            <person name="Matsumoto Y."/>
            <person name="Motooka D."/>
            <person name="Nakamura S."/>
        </authorList>
    </citation>
    <scope>NUCLEOTIDE SEQUENCE</scope>
    <source>
        <strain evidence="3">JCM 12405</strain>
    </source>
</reference>
<reference evidence="4 5" key="1">
    <citation type="submission" date="2016-01" db="EMBL/GenBank/DDBJ databases">
        <title>The new phylogeny of the genus Mycobacterium.</title>
        <authorList>
            <person name="Tarcisio F."/>
            <person name="Conor M."/>
            <person name="Antonella G."/>
            <person name="Elisabetta G."/>
            <person name="Giulia F.S."/>
            <person name="Sara T."/>
            <person name="Anna F."/>
            <person name="Clotilde B."/>
            <person name="Roberto B."/>
            <person name="Veronica D.S."/>
            <person name="Fabio R."/>
            <person name="Monica P."/>
            <person name="Olivier J."/>
            <person name="Enrico T."/>
            <person name="Nicola S."/>
        </authorList>
    </citation>
    <scope>NUCLEOTIDE SEQUENCE [LARGE SCALE GENOMIC DNA]</scope>
    <source>
        <strain evidence="4 5">DSM 44339</strain>
    </source>
</reference>
<dbReference type="Pfam" id="PF12728">
    <property type="entry name" value="HTH_17"/>
    <property type="match status" value="1"/>
</dbReference>
<evidence type="ECO:0000313" key="3">
    <source>
        <dbReference type="EMBL" id="BBZ05994.1"/>
    </source>
</evidence>
<feature type="region of interest" description="Disordered" evidence="1">
    <location>
        <begin position="47"/>
        <end position="82"/>
    </location>
</feature>
<dbReference type="Proteomes" id="UP000467201">
    <property type="component" value="Chromosome"/>
</dbReference>
<reference evidence="3 6" key="2">
    <citation type="journal article" date="2019" name="Emerg. Microbes Infect.">
        <title>Comprehensive subspecies identification of 175 nontuberculous mycobacteria species based on 7547 genomic profiles.</title>
        <authorList>
            <person name="Matsumoto Y."/>
            <person name="Kinjo T."/>
            <person name="Motooka D."/>
            <person name="Nabeya D."/>
            <person name="Jung N."/>
            <person name="Uechi K."/>
            <person name="Horii T."/>
            <person name="Iida T."/>
            <person name="Fujita J."/>
            <person name="Nakamura S."/>
        </authorList>
    </citation>
    <scope>NUCLEOTIDE SEQUENCE [LARGE SCALE GENOMIC DNA]</scope>
    <source>
        <strain evidence="3 6">JCM 12405</strain>
    </source>
</reference>
<dbReference type="EMBL" id="LQOS01000020">
    <property type="protein sequence ID" value="ORV42942.1"/>
    <property type="molecule type" value="Genomic_DNA"/>
</dbReference>
<sequence length="136" mass="14629">MITPVSGVLLDAEEADYVARALDLLARLLAGQRSHPAARLAAVTAKLRKSTDKTGDSTQSVSESAREFAAQRDSMHDPAYATMGTGDAARILGITPNGARDLARRRRIPARRTGTRWLFDAAAVIVEAERRASKQG</sequence>
<dbReference type="OrthoDB" id="4376307at2"/>
<evidence type="ECO:0000313" key="4">
    <source>
        <dbReference type="EMBL" id="ORV42942.1"/>
    </source>
</evidence>
<dbReference type="Proteomes" id="UP000193564">
    <property type="component" value="Unassembled WGS sequence"/>
</dbReference>
<dbReference type="KEGG" id="mdr:MDOR_01630"/>
<dbReference type="STRING" id="126673.AWC01_07075"/>
<accession>A0A1X1TEE3</accession>
<keyword evidence="5" id="KW-1185">Reference proteome</keyword>
<dbReference type="AlphaFoldDB" id="A0A1X1TEE3"/>
<proteinExistence type="predicted"/>
<dbReference type="InterPro" id="IPR041657">
    <property type="entry name" value="HTH_17"/>
</dbReference>